<dbReference type="EMBL" id="BDGG01000004">
    <property type="protein sequence ID" value="GAU97692.1"/>
    <property type="molecule type" value="Genomic_DNA"/>
</dbReference>
<name>A0A1D1VC80_RAMVA</name>
<reference evidence="2 3" key="1">
    <citation type="journal article" date="2016" name="Nat. Commun.">
        <title>Extremotolerant tardigrade genome and improved radiotolerance of human cultured cells by tardigrade-unique protein.</title>
        <authorList>
            <person name="Hashimoto T."/>
            <person name="Horikawa D.D."/>
            <person name="Saito Y."/>
            <person name="Kuwahara H."/>
            <person name="Kozuka-Hata H."/>
            <person name="Shin-I T."/>
            <person name="Minakuchi Y."/>
            <person name="Ohishi K."/>
            <person name="Motoyama A."/>
            <person name="Aizu T."/>
            <person name="Enomoto A."/>
            <person name="Kondo K."/>
            <person name="Tanaka S."/>
            <person name="Hara Y."/>
            <person name="Koshikawa S."/>
            <person name="Sagara H."/>
            <person name="Miura T."/>
            <person name="Yokobori S."/>
            <person name="Miyagawa K."/>
            <person name="Suzuki Y."/>
            <person name="Kubo T."/>
            <person name="Oyama M."/>
            <person name="Kohara Y."/>
            <person name="Fujiyama A."/>
            <person name="Arakawa K."/>
            <person name="Katayama T."/>
            <person name="Toyoda A."/>
            <person name="Kunieda T."/>
        </authorList>
    </citation>
    <scope>NUCLEOTIDE SEQUENCE [LARGE SCALE GENOMIC DNA]</scope>
    <source>
        <strain evidence="2 3">YOKOZUNA-1</strain>
    </source>
</reference>
<dbReference type="Proteomes" id="UP000186922">
    <property type="component" value="Unassembled WGS sequence"/>
</dbReference>
<evidence type="ECO:0000256" key="1">
    <source>
        <dbReference type="SAM" id="Phobius"/>
    </source>
</evidence>
<organism evidence="2 3">
    <name type="scientific">Ramazzottius varieornatus</name>
    <name type="common">Water bear</name>
    <name type="synonym">Tardigrade</name>
    <dbReference type="NCBI Taxonomy" id="947166"/>
    <lineage>
        <taxon>Eukaryota</taxon>
        <taxon>Metazoa</taxon>
        <taxon>Ecdysozoa</taxon>
        <taxon>Tardigrada</taxon>
        <taxon>Eutardigrada</taxon>
        <taxon>Parachela</taxon>
        <taxon>Hypsibioidea</taxon>
        <taxon>Ramazzottiidae</taxon>
        <taxon>Ramazzottius</taxon>
    </lineage>
</organism>
<keyword evidence="1" id="KW-1133">Transmembrane helix</keyword>
<keyword evidence="1" id="KW-0472">Membrane</keyword>
<feature type="transmembrane region" description="Helical" evidence="1">
    <location>
        <begin position="6"/>
        <end position="28"/>
    </location>
</feature>
<keyword evidence="3" id="KW-1185">Reference proteome</keyword>
<sequence>MPGRKFLLDLPLTFIKPTLITFTIFIKLRHTATKIHLGSVLLLLFLLLSTFFRASNCFLFCVILDTCATESQLRRQPSPCTCIGLFPGIQSDSRRKQIMRWFDFRRLIFWKELFPIKLYSDSIFPVHRSKFLVRLPYSLLL</sequence>
<keyword evidence="1" id="KW-0812">Transmembrane</keyword>
<dbReference type="AlphaFoldDB" id="A0A1D1VC80"/>
<evidence type="ECO:0000313" key="2">
    <source>
        <dbReference type="EMBL" id="GAU97692.1"/>
    </source>
</evidence>
<proteinExistence type="predicted"/>
<feature type="transmembrane region" description="Helical" evidence="1">
    <location>
        <begin position="35"/>
        <end position="52"/>
    </location>
</feature>
<comment type="caution">
    <text evidence="2">The sequence shown here is derived from an EMBL/GenBank/DDBJ whole genome shotgun (WGS) entry which is preliminary data.</text>
</comment>
<accession>A0A1D1VC80</accession>
<protein>
    <submittedName>
        <fullName evidence="2">Uncharacterized protein</fullName>
    </submittedName>
</protein>
<evidence type="ECO:0000313" key="3">
    <source>
        <dbReference type="Proteomes" id="UP000186922"/>
    </source>
</evidence>
<gene>
    <name evidence="2" type="primary">RvY_08943</name>
    <name evidence="2" type="synonym">RvY_08943.2</name>
    <name evidence="2" type="ORF">RvY_08943-2</name>
</gene>